<dbReference type="Proteomes" id="UP000192591">
    <property type="component" value="Unassembled WGS sequence"/>
</dbReference>
<reference evidence="1 2" key="1">
    <citation type="submission" date="2017-02" db="EMBL/GenBank/DDBJ databases">
        <title>Draft genome of Saccharomonospora sp. 154.</title>
        <authorList>
            <person name="Alonso-Carmona G.S."/>
            <person name="De La Haba R."/>
            <person name="Vera-Gargallo B."/>
            <person name="Sandoval-Trujillo A.H."/>
            <person name="Ramirez-Duran N."/>
            <person name="Ventosa A."/>
        </authorList>
    </citation>
    <scope>NUCLEOTIDE SEQUENCE [LARGE SCALE GENOMIC DNA]</scope>
    <source>
        <strain evidence="1 2">LRS4.154</strain>
    </source>
</reference>
<accession>A0A1V8ZZL0</accession>
<keyword evidence="2" id="KW-1185">Reference proteome</keyword>
<protein>
    <recommendedName>
        <fullName evidence="3">Prevent-host-death family protein</fullName>
    </recommendedName>
</protein>
<dbReference type="RefSeq" id="WP_081193685.1">
    <property type="nucleotide sequence ID" value="NZ_MWIH01000007.1"/>
</dbReference>
<organism evidence="1 2">
    <name type="scientific">Saccharomonospora piscinae</name>
    <dbReference type="NCBI Taxonomy" id="687388"/>
    <lineage>
        <taxon>Bacteria</taxon>
        <taxon>Bacillati</taxon>
        <taxon>Actinomycetota</taxon>
        <taxon>Actinomycetes</taxon>
        <taxon>Pseudonocardiales</taxon>
        <taxon>Pseudonocardiaceae</taxon>
        <taxon>Saccharomonospora</taxon>
    </lineage>
</organism>
<sequence>MSLEVNFSDLSNRPVETVRKLQQSADRALRVRRRGEDEDLVLTTASRAEQAAAVASTTATLFLALMEHDDRARTLVTDILPKAYPWVRFLPKDALREFVVELVDTLEAAASLDNPAPVAHLVAAWRSTAEAYADPELLAALRREGDDFGAVAEPPGVDS</sequence>
<evidence type="ECO:0000313" key="1">
    <source>
        <dbReference type="EMBL" id="OQO90226.1"/>
    </source>
</evidence>
<gene>
    <name evidence="1" type="ORF">B1813_17485</name>
</gene>
<evidence type="ECO:0000313" key="2">
    <source>
        <dbReference type="Proteomes" id="UP000192591"/>
    </source>
</evidence>
<dbReference type="STRING" id="1962155.B1813_17485"/>
<dbReference type="EMBL" id="MWIH01000007">
    <property type="protein sequence ID" value="OQO90226.1"/>
    <property type="molecule type" value="Genomic_DNA"/>
</dbReference>
<name>A0A1V8ZZL0_SACPI</name>
<comment type="caution">
    <text evidence="1">The sequence shown here is derived from an EMBL/GenBank/DDBJ whole genome shotgun (WGS) entry which is preliminary data.</text>
</comment>
<dbReference type="AlphaFoldDB" id="A0A1V8ZZL0"/>
<evidence type="ECO:0008006" key="3">
    <source>
        <dbReference type="Google" id="ProtNLM"/>
    </source>
</evidence>
<proteinExistence type="predicted"/>